<reference evidence="1" key="1">
    <citation type="submission" date="2023-12" db="EMBL/GenBank/DDBJ databases">
        <authorList>
            <consortium name="Clinical and Environmental Microbiology Branch: Whole genome sequencing antimicrobial resistance pathogens in the healthcare setting"/>
        </authorList>
    </citation>
    <scope>NUCLEOTIDE SEQUENCE</scope>
    <source>
        <strain evidence="1">Clinical</strain>
    </source>
</reference>
<dbReference type="Proteomes" id="UP001289659">
    <property type="component" value="Unassembled WGS sequence"/>
</dbReference>
<comment type="caution">
    <text evidence="1">The sequence shown here is derived from an EMBL/GenBank/DDBJ whole genome shotgun (WGS) entry which is preliminary data.</text>
</comment>
<name>A0AAI9D832_9ENTR</name>
<gene>
    <name evidence="1" type="ORF">U8038_005164</name>
</gene>
<dbReference type="EMBL" id="ABPNFY010000078">
    <property type="protein sequence ID" value="EMB2810149.1"/>
    <property type="molecule type" value="Genomic_DNA"/>
</dbReference>
<evidence type="ECO:0000313" key="2">
    <source>
        <dbReference type="Proteomes" id="UP001289659"/>
    </source>
</evidence>
<accession>A0AAI9D832</accession>
<sequence>MAHIVTLNTPSREDWLSQLADVITSPDELLRLLDLEQHEAL</sequence>
<evidence type="ECO:0000313" key="1">
    <source>
        <dbReference type="EMBL" id="EMB2810149.1"/>
    </source>
</evidence>
<proteinExistence type="predicted"/>
<organism evidence="1 2">
    <name type="scientific">Enterobacter hormaechei subsp. hoffmannii</name>
    <dbReference type="NCBI Taxonomy" id="1812934"/>
    <lineage>
        <taxon>Bacteria</taxon>
        <taxon>Pseudomonadati</taxon>
        <taxon>Pseudomonadota</taxon>
        <taxon>Gammaproteobacteria</taxon>
        <taxon>Enterobacterales</taxon>
        <taxon>Enterobacteriaceae</taxon>
        <taxon>Enterobacter</taxon>
        <taxon>Enterobacter cloacae complex</taxon>
    </lineage>
</organism>
<feature type="non-terminal residue" evidence="1">
    <location>
        <position position="41"/>
    </location>
</feature>
<dbReference type="AlphaFoldDB" id="A0AAI9D832"/>
<protein>
    <submittedName>
        <fullName evidence="1">EF-P beta-lysylation protein EpmB</fullName>
    </submittedName>
</protein>